<gene>
    <name evidence="1" type="ORF">FIV53_00985</name>
</gene>
<evidence type="ECO:0000313" key="2">
    <source>
        <dbReference type="Proteomes" id="UP000315201"/>
    </source>
</evidence>
<dbReference type="RefSeq" id="WP_208664924.1">
    <property type="nucleotide sequence ID" value="NZ_CP041147.1"/>
</dbReference>
<accession>A0A4Y6I7K0</accession>
<evidence type="ECO:0000313" key="1">
    <source>
        <dbReference type="EMBL" id="QDF64888.1"/>
    </source>
</evidence>
<name>A0A4Y6I7K0_9MOLU</name>
<organism evidence="1 2">
    <name type="scientific">Mycoplasma nasistruthionis</name>
    <dbReference type="NCBI Taxonomy" id="353852"/>
    <lineage>
        <taxon>Bacteria</taxon>
        <taxon>Bacillati</taxon>
        <taxon>Mycoplasmatota</taxon>
        <taxon>Mollicutes</taxon>
        <taxon>Mycoplasmataceae</taxon>
        <taxon>Mycoplasma</taxon>
    </lineage>
</organism>
<dbReference type="Proteomes" id="UP000315201">
    <property type="component" value="Chromosome"/>
</dbReference>
<keyword evidence="2" id="KW-1185">Reference proteome</keyword>
<dbReference type="EMBL" id="CP041147">
    <property type="protein sequence ID" value="QDF64888.1"/>
    <property type="molecule type" value="Genomic_DNA"/>
</dbReference>
<dbReference type="AlphaFoldDB" id="A0A4Y6I7K0"/>
<reference evidence="1 2" key="1">
    <citation type="submission" date="2019-06" db="EMBL/GenBank/DDBJ databases">
        <title>Mycoplasma nasistruthionis sp. nov. str Ms03.</title>
        <authorList>
            <person name="Botes A."/>
        </authorList>
    </citation>
    <scope>NUCLEOTIDE SEQUENCE [LARGE SCALE GENOMIC DNA]</scope>
    <source>
        <strain evidence="1 2">Ms03</strain>
    </source>
</reference>
<proteinExistence type="predicted"/>
<sequence length="86" mass="10098">MEKYQTLINAIENAKGKDHKWTSPEIFEFLDKKDLALDDDDIDEFFSELRSQGVLDSNYDDYSEIDLEVPAFDEDDLQEIMSKSKR</sequence>
<protein>
    <submittedName>
        <fullName evidence="1">Uncharacterized protein</fullName>
    </submittedName>
</protein>